<dbReference type="SUPFAM" id="SSF53649">
    <property type="entry name" value="Alkaline phosphatase-like"/>
    <property type="match status" value="1"/>
</dbReference>
<evidence type="ECO:0000313" key="3">
    <source>
        <dbReference type="Proteomes" id="UP000320404"/>
    </source>
</evidence>
<protein>
    <recommendedName>
        <fullName evidence="4">Sulfatase N-terminal domain-containing protein</fullName>
    </recommendedName>
</protein>
<proteinExistence type="predicted"/>
<comment type="caution">
    <text evidence="2">The sequence shown here is derived from an EMBL/GenBank/DDBJ whole genome shotgun (WGS) entry which is preliminary data.</text>
</comment>
<evidence type="ECO:0000256" key="1">
    <source>
        <dbReference type="SAM" id="Phobius"/>
    </source>
</evidence>
<dbReference type="Gene3D" id="3.40.720.10">
    <property type="entry name" value="Alkaline Phosphatase, subunit A"/>
    <property type="match status" value="1"/>
</dbReference>
<name>A0A520RVD5_9GAMM</name>
<evidence type="ECO:0008006" key="4">
    <source>
        <dbReference type="Google" id="ProtNLM"/>
    </source>
</evidence>
<feature type="transmembrane region" description="Helical" evidence="1">
    <location>
        <begin position="150"/>
        <end position="168"/>
    </location>
</feature>
<keyword evidence="1" id="KW-0472">Membrane</keyword>
<sequence>MSYRHIFNISLNLAACAGLFAVLSVPNQLVWVSPAAFVYFPLEFMLIGLLLLLPGRFGRVAKIVMAVILGIVMLLRAADLMSHEVLGRPFDLIFDIHLLADGGNVLSGAMGEFAAVGFGLLLVTLSVVLCWLAFVMLGRVQQMLLINARVSAPVLAALLVAWGLFGVFGSTRSGSFTLDQLVWHGRDTLNSVLDIRQFAETVEDDALADRADSTLLNRLQGKDVFVVFAESYGRVLLEREPFAEAMTATLTSAQGTLAAEGVQIRSAYLTSPVAGGLSWLAHASALSGAWIDSETRFKTLVMSERLTLNRLFQKAGWRTVAAMPGITMLWPEGEYFGYDHIYNAHNFGYEGEPFNWVTMPDQYVMSALQARERNGSSRLPVMAEVALISSHAPWTPIAKLVPWDEVGDGRIFNKQALAGPTPEVVWREVESIRDHYRQAIEYMLSNLVSYVQEYGDENLVILLLGDHPPAPMVSGDPDARQVPIHLIARDAEVIKAVAHWDWQPGMLPGSDAPVWRMDELRDRFVEAFTVETASSTGVVAAE</sequence>
<reference evidence="2 3" key="1">
    <citation type="submission" date="2019-02" db="EMBL/GenBank/DDBJ databases">
        <title>Prokaryotic population dynamics and viral predation in marine succession experiment using metagenomics: the confinement effect.</title>
        <authorList>
            <person name="Haro-Moreno J.M."/>
            <person name="Rodriguez-Valera F."/>
            <person name="Lopez-Perez M."/>
        </authorList>
    </citation>
    <scope>NUCLEOTIDE SEQUENCE [LARGE SCALE GENOMIC DNA]</scope>
    <source>
        <strain evidence="2">MED-G158</strain>
    </source>
</reference>
<dbReference type="EMBL" id="SHAH01000109">
    <property type="protein sequence ID" value="RZO74148.1"/>
    <property type="molecule type" value="Genomic_DNA"/>
</dbReference>
<feature type="transmembrane region" description="Helical" evidence="1">
    <location>
        <begin position="60"/>
        <end position="78"/>
    </location>
</feature>
<feature type="transmembrane region" description="Helical" evidence="1">
    <location>
        <begin position="7"/>
        <end position="25"/>
    </location>
</feature>
<dbReference type="Proteomes" id="UP000320404">
    <property type="component" value="Unassembled WGS sequence"/>
</dbReference>
<organism evidence="2 3">
    <name type="scientific">OM182 bacterium</name>
    <dbReference type="NCBI Taxonomy" id="2510334"/>
    <lineage>
        <taxon>Bacteria</taxon>
        <taxon>Pseudomonadati</taxon>
        <taxon>Pseudomonadota</taxon>
        <taxon>Gammaproteobacteria</taxon>
        <taxon>OMG group</taxon>
        <taxon>OM182 clade</taxon>
    </lineage>
</organism>
<dbReference type="InterPro" id="IPR017850">
    <property type="entry name" value="Alkaline_phosphatase_core_sf"/>
</dbReference>
<dbReference type="AlphaFoldDB" id="A0A520RVD5"/>
<gene>
    <name evidence="2" type="ORF">EVA69_06210</name>
</gene>
<feature type="transmembrane region" description="Helical" evidence="1">
    <location>
        <begin position="113"/>
        <end position="138"/>
    </location>
</feature>
<keyword evidence="1" id="KW-0812">Transmembrane</keyword>
<accession>A0A520RVD5</accession>
<evidence type="ECO:0000313" key="2">
    <source>
        <dbReference type="EMBL" id="RZO74148.1"/>
    </source>
</evidence>
<feature type="transmembrane region" description="Helical" evidence="1">
    <location>
        <begin position="31"/>
        <end position="53"/>
    </location>
</feature>
<keyword evidence="1" id="KW-1133">Transmembrane helix</keyword>